<evidence type="ECO:0000256" key="7">
    <source>
        <dbReference type="ARBA" id="ARBA00023014"/>
    </source>
</evidence>
<dbReference type="GO" id="GO:0046872">
    <property type="term" value="F:metal ion binding"/>
    <property type="evidence" value="ECO:0007669"/>
    <property type="project" value="UniProtKB-KW"/>
</dbReference>
<comment type="cofactor">
    <cofactor evidence="1">
        <name>FAD</name>
        <dbReference type="ChEBI" id="CHEBI:57692"/>
    </cofactor>
</comment>
<dbReference type="PROSITE" id="PS51384">
    <property type="entry name" value="FAD_FR"/>
    <property type="match status" value="1"/>
</dbReference>
<keyword evidence="3" id="KW-0001">2Fe-2S</keyword>
<feature type="domain" description="2Fe-2S ferredoxin-type" evidence="8">
    <location>
        <begin position="234"/>
        <end position="321"/>
    </location>
</feature>
<dbReference type="InterPro" id="IPR017927">
    <property type="entry name" value="FAD-bd_FR_type"/>
</dbReference>
<dbReference type="PANTHER" id="PTHR47354">
    <property type="entry name" value="NADH OXIDOREDUCTASE HCR"/>
    <property type="match status" value="1"/>
</dbReference>
<dbReference type="Proteomes" id="UP001180845">
    <property type="component" value="Unassembled WGS sequence"/>
</dbReference>
<dbReference type="InterPro" id="IPR012675">
    <property type="entry name" value="Beta-grasp_dom_sf"/>
</dbReference>
<sequence>MSVLRARTREVVVDRVERVAEDVVSLVLVNPDGSPFPAWEPGSHVDLHLGEEHVRQYSLCSSPTDLSHLRIAVLNVPDSRGGSRWVHENIRPRDTVPISEPRNNFPIKDSRKYLFLAGGIGITPIIPMIEWAHAAGKEWQLVYGGRSRDSMAFGDRLRDEYGDRVRLVPEDESGRMDLQAILGLPRAHMLVYACGPTGMLRTVEDLCMGWPPGALHTEKFAATALGTASAAEPFDVDLVRSGKTVRVPTDRTILEAVEDVGVRVLSSCRHGLCGTCETTVVSGDPEHRDAVLPQQDRDSGDMMMICVSRAAAGCRRLALDL</sequence>
<gene>
    <name evidence="10" type="ORF">JOF55_004181</name>
</gene>
<dbReference type="InterPro" id="IPR006058">
    <property type="entry name" value="2Fe2S_fd_BS"/>
</dbReference>
<dbReference type="SUPFAM" id="SSF54292">
    <property type="entry name" value="2Fe-2S ferredoxin-like"/>
    <property type="match status" value="1"/>
</dbReference>
<evidence type="ECO:0000259" key="9">
    <source>
        <dbReference type="PROSITE" id="PS51384"/>
    </source>
</evidence>
<dbReference type="AlphaFoldDB" id="A0AAE4CN09"/>
<dbReference type="EMBL" id="JAVDXW010000001">
    <property type="protein sequence ID" value="MDR7304000.1"/>
    <property type="molecule type" value="Genomic_DNA"/>
</dbReference>
<dbReference type="Gene3D" id="3.40.50.80">
    <property type="entry name" value="Nucleotide-binding domain of ferredoxin-NADP reductase (FNR) module"/>
    <property type="match status" value="1"/>
</dbReference>
<dbReference type="SUPFAM" id="SSF52343">
    <property type="entry name" value="Ferredoxin reductase-like, C-terminal NADP-linked domain"/>
    <property type="match status" value="1"/>
</dbReference>
<dbReference type="InterPro" id="IPR017938">
    <property type="entry name" value="Riboflavin_synthase-like_b-brl"/>
</dbReference>
<dbReference type="InterPro" id="IPR001041">
    <property type="entry name" value="2Fe-2S_ferredoxin-type"/>
</dbReference>
<organism evidence="10 11">
    <name type="scientific">Haloactinomyces albus</name>
    <dbReference type="NCBI Taxonomy" id="1352928"/>
    <lineage>
        <taxon>Bacteria</taxon>
        <taxon>Bacillati</taxon>
        <taxon>Actinomycetota</taxon>
        <taxon>Actinomycetes</taxon>
        <taxon>Actinopolysporales</taxon>
        <taxon>Actinopolysporaceae</taxon>
        <taxon>Haloactinomyces</taxon>
    </lineage>
</organism>
<comment type="caution">
    <text evidence="10">The sequence shown here is derived from an EMBL/GenBank/DDBJ whole genome shotgun (WGS) entry which is preliminary data.</text>
</comment>
<dbReference type="InterPro" id="IPR036010">
    <property type="entry name" value="2Fe-2S_ferredoxin-like_sf"/>
</dbReference>
<dbReference type="CDD" id="cd06185">
    <property type="entry name" value="PDR_like"/>
    <property type="match status" value="1"/>
</dbReference>
<proteinExistence type="predicted"/>
<dbReference type="PROSITE" id="PS51085">
    <property type="entry name" value="2FE2S_FER_2"/>
    <property type="match status" value="1"/>
</dbReference>
<keyword evidence="2" id="KW-0285">Flavoprotein</keyword>
<feature type="domain" description="FAD-binding FR-type" evidence="9">
    <location>
        <begin position="6"/>
        <end position="108"/>
    </location>
</feature>
<evidence type="ECO:0000313" key="10">
    <source>
        <dbReference type="EMBL" id="MDR7304000.1"/>
    </source>
</evidence>
<evidence type="ECO:0000256" key="2">
    <source>
        <dbReference type="ARBA" id="ARBA00022630"/>
    </source>
</evidence>
<name>A0AAE4CN09_9ACTN</name>
<dbReference type="SUPFAM" id="SSF63380">
    <property type="entry name" value="Riboflavin synthase domain-like"/>
    <property type="match status" value="1"/>
</dbReference>
<evidence type="ECO:0000256" key="5">
    <source>
        <dbReference type="ARBA" id="ARBA00023002"/>
    </source>
</evidence>
<dbReference type="InterPro" id="IPR001433">
    <property type="entry name" value="OxRdtase_FAD/NAD-bd"/>
</dbReference>
<protein>
    <submittedName>
        <fullName evidence="10">Ferredoxin-NADP reductase</fullName>
    </submittedName>
</protein>
<keyword evidence="4" id="KW-0479">Metal-binding</keyword>
<keyword evidence="5" id="KW-0560">Oxidoreductase</keyword>
<dbReference type="PRINTS" id="PR00409">
    <property type="entry name" value="PHDIOXRDTASE"/>
</dbReference>
<evidence type="ECO:0000313" key="11">
    <source>
        <dbReference type="Proteomes" id="UP001180845"/>
    </source>
</evidence>
<dbReference type="CDD" id="cd00207">
    <property type="entry name" value="fer2"/>
    <property type="match status" value="1"/>
</dbReference>
<keyword evidence="7" id="KW-0411">Iron-sulfur</keyword>
<dbReference type="PANTHER" id="PTHR47354:SF1">
    <property type="entry name" value="CARNITINE MONOOXYGENASE REDUCTASE SUBUNIT"/>
    <property type="match status" value="1"/>
</dbReference>
<dbReference type="InterPro" id="IPR050415">
    <property type="entry name" value="MRET"/>
</dbReference>
<evidence type="ECO:0000259" key="8">
    <source>
        <dbReference type="PROSITE" id="PS51085"/>
    </source>
</evidence>
<dbReference type="Pfam" id="PF00111">
    <property type="entry name" value="Fer2"/>
    <property type="match status" value="1"/>
</dbReference>
<evidence type="ECO:0000256" key="6">
    <source>
        <dbReference type="ARBA" id="ARBA00023004"/>
    </source>
</evidence>
<dbReference type="Gene3D" id="3.10.20.30">
    <property type="match status" value="1"/>
</dbReference>
<dbReference type="GO" id="GO:0016491">
    <property type="term" value="F:oxidoreductase activity"/>
    <property type="evidence" value="ECO:0007669"/>
    <property type="project" value="UniProtKB-KW"/>
</dbReference>
<evidence type="ECO:0000256" key="1">
    <source>
        <dbReference type="ARBA" id="ARBA00001974"/>
    </source>
</evidence>
<evidence type="ECO:0000256" key="4">
    <source>
        <dbReference type="ARBA" id="ARBA00022723"/>
    </source>
</evidence>
<accession>A0AAE4CN09</accession>
<dbReference type="PROSITE" id="PS00197">
    <property type="entry name" value="2FE2S_FER_1"/>
    <property type="match status" value="1"/>
</dbReference>
<reference evidence="10" key="1">
    <citation type="submission" date="2023-07" db="EMBL/GenBank/DDBJ databases">
        <title>Sequencing the genomes of 1000 actinobacteria strains.</title>
        <authorList>
            <person name="Klenk H.-P."/>
        </authorList>
    </citation>
    <scope>NUCLEOTIDE SEQUENCE</scope>
    <source>
        <strain evidence="10">DSM 45977</strain>
    </source>
</reference>
<keyword evidence="11" id="KW-1185">Reference proteome</keyword>
<keyword evidence="6" id="KW-0408">Iron</keyword>
<dbReference type="Gene3D" id="2.40.30.10">
    <property type="entry name" value="Translation factors"/>
    <property type="match status" value="1"/>
</dbReference>
<dbReference type="Pfam" id="PF00175">
    <property type="entry name" value="NAD_binding_1"/>
    <property type="match status" value="1"/>
</dbReference>
<dbReference type="GO" id="GO:0051537">
    <property type="term" value="F:2 iron, 2 sulfur cluster binding"/>
    <property type="evidence" value="ECO:0007669"/>
    <property type="project" value="UniProtKB-KW"/>
</dbReference>
<dbReference type="InterPro" id="IPR039261">
    <property type="entry name" value="FNR_nucleotide-bd"/>
</dbReference>
<evidence type="ECO:0000256" key="3">
    <source>
        <dbReference type="ARBA" id="ARBA00022714"/>
    </source>
</evidence>
<dbReference type="RefSeq" id="WP_310277010.1">
    <property type="nucleotide sequence ID" value="NZ_JAVDXW010000001.1"/>
</dbReference>